<evidence type="ECO:0000313" key="1">
    <source>
        <dbReference type="EMBL" id="KAJ7749080.1"/>
    </source>
</evidence>
<dbReference type="InterPro" id="IPR040521">
    <property type="entry name" value="KDZ"/>
</dbReference>
<evidence type="ECO:0000313" key="2">
    <source>
        <dbReference type="Proteomes" id="UP001215280"/>
    </source>
</evidence>
<comment type="caution">
    <text evidence="1">The sequence shown here is derived from an EMBL/GenBank/DDBJ whole genome shotgun (WGS) entry which is preliminary data.</text>
</comment>
<organism evidence="1 2">
    <name type="scientific">Mycena maculata</name>
    <dbReference type="NCBI Taxonomy" id="230809"/>
    <lineage>
        <taxon>Eukaryota</taxon>
        <taxon>Fungi</taxon>
        <taxon>Dikarya</taxon>
        <taxon>Basidiomycota</taxon>
        <taxon>Agaricomycotina</taxon>
        <taxon>Agaricomycetes</taxon>
        <taxon>Agaricomycetidae</taxon>
        <taxon>Agaricales</taxon>
        <taxon>Marasmiineae</taxon>
        <taxon>Mycenaceae</taxon>
        <taxon>Mycena</taxon>
    </lineage>
</organism>
<name>A0AAD7ITZ0_9AGAR</name>
<dbReference type="Proteomes" id="UP001215280">
    <property type="component" value="Unassembled WGS sequence"/>
</dbReference>
<dbReference type="AlphaFoldDB" id="A0AAD7ITZ0"/>
<proteinExistence type="predicted"/>
<keyword evidence="2" id="KW-1185">Reference proteome</keyword>
<dbReference type="EMBL" id="JARJLG010000087">
    <property type="protein sequence ID" value="KAJ7749080.1"/>
    <property type="molecule type" value="Genomic_DNA"/>
</dbReference>
<sequence length="542" mass="61412">MRLCCPRLGIQAFVRALCDIHGIAPRPWLGAQFSVAFDVYLAILARVDRRVKVALGRDAPNWRLRNACTACLYKVEGEPHLKFAFIGTIDGNNSLSRFFLHEREESLADGTSAPGALRELHNNRVIPRDYYLPRDEVNKWSKEGVPDVMKSFDVEAEEEEDDDSGCADHWQNMKEEVTARLYGMYDETGFFHTLCRYGFVLKVVDMVSSGELSKYPLSLTAHILNILGEVALAYDIGCKYKKLVKVHPLLKELAADKNFRALVGTFHGHGHGHLCGLENLMTYVEGVGLRDIFLKVQRPCLHHPLRKPVSSPASHYHVPEACGHLRNVTRPIKYRRTLEVKATYGTLRTAMQELGVESRDVFETWHAKEKAHLLMLSKEASEETLEMEYYQKLVNLMDAELVPFISTEADDGYAEAAKATCRIETQQCHALELQARALTAVQELEVRLAVDTRWTPDGEKWATASKMVTKRQCLSSQSEICREQHIAKSLQVCSKAVKAAIVRYNEVAEAMTLPKPTLDWEDIVEYAFLADFDLLREGREDI</sequence>
<reference evidence="1" key="1">
    <citation type="submission" date="2023-03" db="EMBL/GenBank/DDBJ databases">
        <title>Massive genome expansion in bonnet fungi (Mycena s.s.) driven by repeated elements and novel gene families across ecological guilds.</title>
        <authorList>
            <consortium name="Lawrence Berkeley National Laboratory"/>
            <person name="Harder C.B."/>
            <person name="Miyauchi S."/>
            <person name="Viragh M."/>
            <person name="Kuo A."/>
            <person name="Thoen E."/>
            <person name="Andreopoulos B."/>
            <person name="Lu D."/>
            <person name="Skrede I."/>
            <person name="Drula E."/>
            <person name="Henrissat B."/>
            <person name="Morin E."/>
            <person name="Kohler A."/>
            <person name="Barry K."/>
            <person name="LaButti K."/>
            <person name="Morin E."/>
            <person name="Salamov A."/>
            <person name="Lipzen A."/>
            <person name="Mereny Z."/>
            <person name="Hegedus B."/>
            <person name="Baldrian P."/>
            <person name="Stursova M."/>
            <person name="Weitz H."/>
            <person name="Taylor A."/>
            <person name="Grigoriev I.V."/>
            <person name="Nagy L.G."/>
            <person name="Martin F."/>
            <person name="Kauserud H."/>
        </authorList>
    </citation>
    <scope>NUCLEOTIDE SEQUENCE</scope>
    <source>
        <strain evidence="1">CBHHK188m</strain>
    </source>
</reference>
<protein>
    <submittedName>
        <fullName evidence="1">Uncharacterized protein</fullName>
    </submittedName>
</protein>
<dbReference type="PANTHER" id="PTHR33096:SF1">
    <property type="entry name" value="CXC1-LIKE CYSTEINE CLUSTER ASSOCIATED WITH KDZ TRANSPOSASES DOMAIN-CONTAINING PROTEIN"/>
    <property type="match status" value="1"/>
</dbReference>
<dbReference type="PANTHER" id="PTHR33096">
    <property type="entry name" value="CXC2 DOMAIN-CONTAINING PROTEIN"/>
    <property type="match status" value="1"/>
</dbReference>
<accession>A0AAD7ITZ0</accession>
<dbReference type="Pfam" id="PF18758">
    <property type="entry name" value="KDZ"/>
    <property type="match status" value="1"/>
</dbReference>
<gene>
    <name evidence="1" type="ORF">DFH07DRAFT_961924</name>
</gene>